<evidence type="ECO:0000259" key="3">
    <source>
        <dbReference type="PROSITE" id="PS50114"/>
    </source>
</evidence>
<keyword evidence="1" id="KW-0862">Zinc</keyword>
<accession>A0A1E4SSH8</accession>
<dbReference type="AlphaFoldDB" id="A0A1E4SSH8"/>
<evidence type="ECO:0000256" key="1">
    <source>
        <dbReference type="PROSITE-ProRule" id="PRU00094"/>
    </source>
</evidence>
<dbReference type="GeneID" id="30983111"/>
<dbReference type="GO" id="GO:0006355">
    <property type="term" value="P:regulation of DNA-templated transcription"/>
    <property type="evidence" value="ECO:0007669"/>
    <property type="project" value="InterPro"/>
</dbReference>
<dbReference type="GO" id="GO:0043565">
    <property type="term" value="F:sequence-specific DNA binding"/>
    <property type="evidence" value="ECO:0007669"/>
    <property type="project" value="InterPro"/>
</dbReference>
<feature type="region of interest" description="Disordered" evidence="2">
    <location>
        <begin position="277"/>
        <end position="309"/>
    </location>
</feature>
<name>A0A1E4SSH8_9ASCO</name>
<sequence length="465" mass="51953">MSLLQPAMLNKQKFTSGHIRSRSYNELLNQFKDIAETGAIAAAAAVYKKRAREEPSMNIQSKRSRTAPPSPPSPPYESASSPLSYSLSIKPTKYSRSLRSRSLSPNKRFNPISPSHSPNSSPVSQPSQPEKIKLPGISSVLNSAIAKDTKLKPIAPTVSLDYFDTYKPNDENWRYELLDTINRGSKHFNLDQYNYLNKVKPTPLPLPSYKPSFDTRISSKIAKPPVLPSINQIHHSERKINFPYESSYTYLNKTYLNDVEKYPEYLELAQSLIQLSKPGHPQTAYEPPSPRHETLPPRQPPSPLAHAQVPVQTQPSPVPQVASYYSPPTSHEQVLQPPAVVTPTKSPVHSHKFIPISPQLAKKPKSDVTKSPPKQHGTNPRVCISCGSEQSPCWRPSWSIKEGQLCNSCGLRYKKTSARCLNKSCKKIPAKGEWSLMQSKGKISFEDGEVGHSCLECGWRVEVKN</sequence>
<evidence type="ECO:0000256" key="2">
    <source>
        <dbReference type="SAM" id="MobiDB-lite"/>
    </source>
</evidence>
<keyword evidence="5" id="KW-1185">Reference proteome</keyword>
<dbReference type="SUPFAM" id="SSF57716">
    <property type="entry name" value="Glucocorticoid receptor-like (DNA-binding domain)"/>
    <property type="match status" value="1"/>
</dbReference>
<feature type="domain" description="GATA-type" evidence="3">
    <location>
        <begin position="377"/>
        <end position="414"/>
    </location>
</feature>
<dbReference type="STRING" id="984487.A0A1E4SSH8"/>
<dbReference type="Gene3D" id="3.30.50.10">
    <property type="entry name" value="Erythroid Transcription Factor GATA-1, subunit A"/>
    <property type="match status" value="1"/>
</dbReference>
<organism evidence="4 5">
    <name type="scientific">Suhomyces tanzawaensis NRRL Y-17324</name>
    <dbReference type="NCBI Taxonomy" id="984487"/>
    <lineage>
        <taxon>Eukaryota</taxon>
        <taxon>Fungi</taxon>
        <taxon>Dikarya</taxon>
        <taxon>Ascomycota</taxon>
        <taxon>Saccharomycotina</taxon>
        <taxon>Pichiomycetes</taxon>
        <taxon>Debaryomycetaceae</taxon>
        <taxon>Suhomyces</taxon>
    </lineage>
</organism>
<reference evidence="5" key="1">
    <citation type="submission" date="2016-05" db="EMBL/GenBank/DDBJ databases">
        <title>Comparative genomics of biotechnologically important yeasts.</title>
        <authorList>
            <consortium name="DOE Joint Genome Institute"/>
            <person name="Riley R."/>
            <person name="Haridas S."/>
            <person name="Wolfe K.H."/>
            <person name="Lopes M.R."/>
            <person name="Hittinger C.T."/>
            <person name="Goker M."/>
            <person name="Salamov A."/>
            <person name="Wisecaver J."/>
            <person name="Long T.M."/>
            <person name="Aerts A.L."/>
            <person name="Barry K."/>
            <person name="Choi C."/>
            <person name="Clum A."/>
            <person name="Coughlan A.Y."/>
            <person name="Deshpande S."/>
            <person name="Douglass A.P."/>
            <person name="Hanson S.J."/>
            <person name="Klenk H.-P."/>
            <person name="Labutti K."/>
            <person name="Lapidus A."/>
            <person name="Lindquist E."/>
            <person name="Lipzen A."/>
            <person name="Meier-Kolthoff J.P."/>
            <person name="Ohm R.A."/>
            <person name="Otillar R.P."/>
            <person name="Pangilinan J."/>
            <person name="Peng Y."/>
            <person name="Rokas A."/>
            <person name="Rosa C.A."/>
            <person name="Scheuner C."/>
            <person name="Sibirny A.A."/>
            <person name="Slot J.C."/>
            <person name="Stielow J.B."/>
            <person name="Sun H."/>
            <person name="Kurtzman C.P."/>
            <person name="Blackwell M."/>
            <person name="Grigoriev I.V."/>
            <person name="Jeffries T.W."/>
        </authorList>
    </citation>
    <scope>NUCLEOTIDE SEQUENCE [LARGE SCALE GENOMIC DNA]</scope>
    <source>
        <strain evidence="5">NRRL Y-17324</strain>
    </source>
</reference>
<feature type="compositionally biased region" description="Low complexity" evidence="2">
    <location>
        <begin position="111"/>
        <end position="129"/>
    </location>
</feature>
<dbReference type="InterPro" id="IPR013088">
    <property type="entry name" value="Znf_NHR/GATA"/>
</dbReference>
<dbReference type="Pfam" id="PF00320">
    <property type="entry name" value="GATA"/>
    <property type="match status" value="1"/>
</dbReference>
<dbReference type="SMART" id="SM00401">
    <property type="entry name" value="ZnF_GATA"/>
    <property type="match status" value="1"/>
</dbReference>
<dbReference type="InterPro" id="IPR000679">
    <property type="entry name" value="Znf_GATA"/>
</dbReference>
<feature type="region of interest" description="Disordered" evidence="2">
    <location>
        <begin position="52"/>
        <end position="83"/>
    </location>
</feature>
<gene>
    <name evidence="4" type="ORF">CANTADRAFT_43548</name>
</gene>
<dbReference type="RefSeq" id="XP_020067595.1">
    <property type="nucleotide sequence ID" value="XM_020208975.1"/>
</dbReference>
<feature type="region of interest" description="Disordered" evidence="2">
    <location>
        <begin position="96"/>
        <end position="133"/>
    </location>
</feature>
<dbReference type="PROSITE" id="PS50114">
    <property type="entry name" value="GATA_ZN_FINGER_2"/>
    <property type="match status" value="1"/>
</dbReference>
<protein>
    <recommendedName>
        <fullName evidence="3">GATA-type domain-containing protein</fullName>
    </recommendedName>
</protein>
<dbReference type="Proteomes" id="UP000094285">
    <property type="component" value="Unassembled WGS sequence"/>
</dbReference>
<dbReference type="CDD" id="cd00202">
    <property type="entry name" value="ZnF_GATA"/>
    <property type="match status" value="1"/>
</dbReference>
<keyword evidence="1" id="KW-0863">Zinc-finger</keyword>
<dbReference type="GO" id="GO:0008270">
    <property type="term" value="F:zinc ion binding"/>
    <property type="evidence" value="ECO:0007669"/>
    <property type="project" value="UniProtKB-KW"/>
</dbReference>
<proteinExistence type="predicted"/>
<keyword evidence="1" id="KW-0479">Metal-binding</keyword>
<evidence type="ECO:0000313" key="5">
    <source>
        <dbReference type="Proteomes" id="UP000094285"/>
    </source>
</evidence>
<evidence type="ECO:0000313" key="4">
    <source>
        <dbReference type="EMBL" id="ODV82473.1"/>
    </source>
</evidence>
<dbReference type="OrthoDB" id="2162994at2759"/>
<dbReference type="EMBL" id="KV453909">
    <property type="protein sequence ID" value="ODV82473.1"/>
    <property type="molecule type" value="Genomic_DNA"/>
</dbReference>